<feature type="transmembrane region" description="Helical" evidence="1">
    <location>
        <begin position="167"/>
        <end position="198"/>
    </location>
</feature>
<feature type="transmembrane region" description="Helical" evidence="1">
    <location>
        <begin position="137"/>
        <end position="160"/>
    </location>
</feature>
<keyword evidence="3" id="KW-1185">Reference proteome</keyword>
<reference evidence="3" key="1">
    <citation type="submission" date="2016-01" db="EMBL/GenBank/DDBJ databases">
        <authorList>
            <person name="Mitreva M."/>
            <person name="Pepin K.H."/>
            <person name="Mihindukulasuriya K.A."/>
            <person name="Fulton R."/>
            <person name="Fronick C."/>
            <person name="O'Laughlin M."/>
            <person name="Miner T."/>
            <person name="Herter B."/>
            <person name="Rosa B.A."/>
            <person name="Cordes M."/>
            <person name="Tomlinson C."/>
            <person name="Wollam A."/>
            <person name="Palsikar V.B."/>
            <person name="Mardis E.R."/>
            <person name="Wilson R.K."/>
        </authorList>
    </citation>
    <scope>NUCLEOTIDE SEQUENCE [LARGE SCALE GENOMIC DNA]</scope>
    <source>
        <strain evidence="3">DNF00896</strain>
    </source>
</reference>
<accession>A0A133ZJF3</accession>
<feature type="transmembrane region" description="Helical" evidence="1">
    <location>
        <begin position="317"/>
        <end position="335"/>
    </location>
</feature>
<name>A0A133ZJF3_9FIRM</name>
<dbReference type="AlphaFoldDB" id="A0A133ZJF3"/>
<sequence length="616" mass="71387">MVLVKVEEKYEYLKDILLSLLLVGIAFIINTGISIKGLYMDDLLMWSTRRGTGFFRYVFPHEMRKFRPVYWAVTWIYQGIIKNNLDFIVPINIVIGAGIAIAIYFFAKGLARSKTMAFLFAAMFLVSRFSYYDIGQYLGLMEAMAMIFAFALCVCLYKYINGQANRYFYYACVFYFLDCFTHERFVVLFPMLIFAVIVKKGYRIINAPVAIITFILANYIRFMALKSFIPEGTGNSKVSETFKLSSFFASLKTEILYLCGINTGPTHLNGIDFKDANIAVKILIIIGIFAFIIFICKSVYSILLRSKKIEFDWIKNILLFLGFIIGSIVSSAVTIRVEMRWLYAPFLFLLLLTAYIYGVDKKITVRKSKNKTIGTSLSRIFHVSFVSAILVMVWGFCMLIGDMYYRGYYDKIYLFEGQNRANSLANETYYKYDKDLSNKRIYIIKNDFKLSDFDALEFFRAYNPDIREDIVTFIDNYRDIGVVNEDMIVLTEDKKSNEYVNVTDFLRNIKVENIYGHYYDGWTDEEAKFNVMSGEHGQIHFEIMYPGELTGNESIEIDANGEKETLDLVSNITYYEIDTTPNTVIPIQMKSNFYMPDAKEQRGDKKLSFILNIKIE</sequence>
<dbReference type="PATRIC" id="fig|467210.3.peg.2085"/>
<keyword evidence="1" id="KW-0472">Membrane</keyword>
<organism evidence="2 3">
    <name type="scientific">Lachnoanaerobaculum saburreum</name>
    <dbReference type="NCBI Taxonomy" id="467210"/>
    <lineage>
        <taxon>Bacteria</taxon>
        <taxon>Bacillati</taxon>
        <taxon>Bacillota</taxon>
        <taxon>Clostridia</taxon>
        <taxon>Lachnospirales</taxon>
        <taxon>Lachnospiraceae</taxon>
        <taxon>Lachnoanaerobaculum</taxon>
    </lineage>
</organism>
<dbReference type="Proteomes" id="UP000070394">
    <property type="component" value="Unassembled WGS sequence"/>
</dbReference>
<dbReference type="EMBL" id="LSDA01000111">
    <property type="protein sequence ID" value="KXB55567.1"/>
    <property type="molecule type" value="Genomic_DNA"/>
</dbReference>
<dbReference type="STRING" id="467210.HMPREF1866_02107"/>
<protein>
    <recommendedName>
        <fullName evidence="4">Glycosyltransferase RgtA/B/C/D-like domain-containing protein</fullName>
    </recommendedName>
</protein>
<feature type="transmembrane region" description="Helical" evidence="1">
    <location>
        <begin position="276"/>
        <end position="296"/>
    </location>
</feature>
<keyword evidence="1" id="KW-1133">Transmembrane helix</keyword>
<evidence type="ECO:0008006" key="4">
    <source>
        <dbReference type="Google" id="ProtNLM"/>
    </source>
</evidence>
<feature type="transmembrane region" description="Helical" evidence="1">
    <location>
        <begin position="204"/>
        <end position="224"/>
    </location>
</feature>
<dbReference type="RefSeq" id="WP_060931748.1">
    <property type="nucleotide sequence ID" value="NZ_KQ959840.1"/>
</dbReference>
<feature type="transmembrane region" description="Helical" evidence="1">
    <location>
        <begin position="341"/>
        <end position="359"/>
    </location>
</feature>
<evidence type="ECO:0000313" key="3">
    <source>
        <dbReference type="Proteomes" id="UP000070394"/>
    </source>
</evidence>
<feature type="transmembrane region" description="Helical" evidence="1">
    <location>
        <begin position="12"/>
        <end position="35"/>
    </location>
</feature>
<evidence type="ECO:0000313" key="2">
    <source>
        <dbReference type="EMBL" id="KXB55567.1"/>
    </source>
</evidence>
<dbReference type="OrthoDB" id="1929811at2"/>
<keyword evidence="1" id="KW-0812">Transmembrane</keyword>
<comment type="caution">
    <text evidence="2">The sequence shown here is derived from an EMBL/GenBank/DDBJ whole genome shotgun (WGS) entry which is preliminary data.</text>
</comment>
<feature type="transmembrane region" description="Helical" evidence="1">
    <location>
        <begin position="380"/>
        <end position="405"/>
    </location>
</feature>
<evidence type="ECO:0000256" key="1">
    <source>
        <dbReference type="SAM" id="Phobius"/>
    </source>
</evidence>
<proteinExistence type="predicted"/>
<gene>
    <name evidence="2" type="ORF">HMPREF1866_02107</name>
</gene>
<feature type="transmembrane region" description="Helical" evidence="1">
    <location>
        <begin position="87"/>
        <end position="107"/>
    </location>
</feature>